<dbReference type="Proteomes" id="UP000307999">
    <property type="component" value="Unassembled WGS sequence"/>
</dbReference>
<dbReference type="OrthoDB" id="6398193at2"/>
<reference evidence="3 4" key="1">
    <citation type="submission" date="2019-04" db="EMBL/GenBank/DDBJ databases">
        <title>Thalassotalea guangxiensis sp. nov., isolated from sediment of the coastal wetland.</title>
        <authorList>
            <person name="Zheng S."/>
            <person name="Zhang D."/>
        </authorList>
    </citation>
    <scope>NUCLEOTIDE SEQUENCE [LARGE SCALE GENOMIC DNA]</scope>
    <source>
        <strain evidence="3 4">ZS-4</strain>
    </source>
</reference>
<evidence type="ECO:0000259" key="2">
    <source>
        <dbReference type="Pfam" id="PF07584"/>
    </source>
</evidence>
<sequence length="551" mass="62972">MLFSSQFLTIVWPYFLLALLALAIPVWIHWFTRQKPEPLHFAQLNLLPDTKPFARKHIQLQEKRLFIIRSLMVLVSVLLLVGLMVNNDDNRARQANAINLLSIDYLELISVNDLERIAERAQQSSSLSFLLVPGYPQFNDEDFSQLITAKGQGKERIWLTEYCNESDGDDSLPANQWHGIVNFIEYLQSQQAYQDDLPLNLYVSRQLKYYALQLNPVPIEPELNWHFPTTESAVINDGLTSGLNDIAILIIANESRHSHALQLQAAIQQINLAGLAKVNTEVILPSQLKADVSKLTSTTGVILLTDNETPTTVIESVIDSLPGNSFFVIEDAIAVTEKEKIAARELNLGQQGGQFAGMLLEPVLFRKRLNQNDKASAFSNKQWPILSQQDVWTQGNTPLLRVSQIQPNNESEAIRLWQLNSRFHPQWSDLLEQRQLPHLLYFLIFSNQLNNTFSEKYLLPQSWLKRLNPVDDSNGNIGTDAKHKVTARPMLAKAIARQKTQQLSQHQKQQYNHWQEIFAWLLCLLFIAERLLSELQSRPHRQSREGDHEAS</sequence>
<accession>A0A4U1B4F2</accession>
<feature type="domain" description="Aerotolerance regulator N-terminal" evidence="2">
    <location>
        <begin position="11"/>
        <end position="81"/>
    </location>
</feature>
<dbReference type="Pfam" id="PF07584">
    <property type="entry name" value="BatA"/>
    <property type="match status" value="1"/>
</dbReference>
<keyword evidence="1" id="KW-0472">Membrane</keyword>
<evidence type="ECO:0000313" key="3">
    <source>
        <dbReference type="EMBL" id="TKB44345.1"/>
    </source>
</evidence>
<evidence type="ECO:0000256" key="1">
    <source>
        <dbReference type="SAM" id="Phobius"/>
    </source>
</evidence>
<dbReference type="EMBL" id="SWDB01000029">
    <property type="protein sequence ID" value="TKB44345.1"/>
    <property type="molecule type" value="Genomic_DNA"/>
</dbReference>
<dbReference type="InterPro" id="IPR011933">
    <property type="entry name" value="Double_TM_dom"/>
</dbReference>
<dbReference type="RefSeq" id="WP_136736362.1">
    <property type="nucleotide sequence ID" value="NZ_SWDB01000029.1"/>
</dbReference>
<feature type="transmembrane region" description="Helical" evidence="1">
    <location>
        <begin position="65"/>
        <end position="85"/>
    </location>
</feature>
<comment type="caution">
    <text evidence="3">The sequence shown here is derived from an EMBL/GenBank/DDBJ whole genome shotgun (WGS) entry which is preliminary data.</text>
</comment>
<name>A0A4U1B4F2_9GAMM</name>
<dbReference type="InterPro" id="IPR024163">
    <property type="entry name" value="Aerotolerance_reg_N"/>
</dbReference>
<evidence type="ECO:0000313" key="4">
    <source>
        <dbReference type="Proteomes" id="UP000307999"/>
    </source>
</evidence>
<feature type="transmembrane region" description="Helical" evidence="1">
    <location>
        <begin position="12"/>
        <end position="31"/>
    </location>
</feature>
<proteinExistence type="predicted"/>
<dbReference type="AlphaFoldDB" id="A0A4U1B4F2"/>
<keyword evidence="1" id="KW-1133">Transmembrane helix</keyword>
<dbReference type="NCBIfam" id="TIGR02226">
    <property type="entry name" value="two_anch"/>
    <property type="match status" value="1"/>
</dbReference>
<protein>
    <recommendedName>
        <fullName evidence="2">Aerotolerance regulator N-terminal domain-containing protein</fullName>
    </recommendedName>
</protein>
<organism evidence="3 4">
    <name type="scientific">Thalassotalea mangrovi</name>
    <dbReference type="NCBI Taxonomy" id="2572245"/>
    <lineage>
        <taxon>Bacteria</taxon>
        <taxon>Pseudomonadati</taxon>
        <taxon>Pseudomonadota</taxon>
        <taxon>Gammaproteobacteria</taxon>
        <taxon>Alteromonadales</taxon>
        <taxon>Colwelliaceae</taxon>
        <taxon>Thalassotalea</taxon>
    </lineage>
</organism>
<keyword evidence="4" id="KW-1185">Reference proteome</keyword>
<gene>
    <name evidence="3" type="ORF">E8M12_11885</name>
</gene>
<keyword evidence="1" id="KW-0812">Transmembrane</keyword>